<protein>
    <submittedName>
        <fullName evidence="2">Uncharacterized protein</fullName>
    </submittedName>
</protein>
<evidence type="ECO:0000313" key="2">
    <source>
        <dbReference type="EMBL" id="CAE0674732.1"/>
    </source>
</evidence>
<sequence length="240" mass="27882">MKPRMRRDSRSPPRKRQAMPARNTSKSSNSSAVPEWLKAAMLQKKKEKAELEKLQEQKQLKKKVEKQRESAGVAEKEKEDEEDIPGITFENPVADPTFDYALWAAHLDPACRETMDALLKHLDVKEISLRELGRKETVGKLKVVCKQKSVRTSLRKSILELYSRINRKKIWMQKKAEAEAREAEFRHLKRKQELAEEDSNSRTAQRKRQRDILEAFAKNRGGKGQMVKHKPPKKMPKLFG</sequence>
<feature type="compositionally biased region" description="Polar residues" evidence="1">
    <location>
        <begin position="22"/>
        <end position="32"/>
    </location>
</feature>
<evidence type="ECO:0000256" key="1">
    <source>
        <dbReference type="SAM" id="MobiDB-lite"/>
    </source>
</evidence>
<organism evidence="2">
    <name type="scientific">Lotharella globosa</name>
    <dbReference type="NCBI Taxonomy" id="91324"/>
    <lineage>
        <taxon>Eukaryota</taxon>
        <taxon>Sar</taxon>
        <taxon>Rhizaria</taxon>
        <taxon>Cercozoa</taxon>
        <taxon>Chlorarachniophyceae</taxon>
        <taxon>Lotharella</taxon>
    </lineage>
</organism>
<feature type="compositionally biased region" description="Basic and acidic residues" evidence="1">
    <location>
        <begin position="1"/>
        <end position="11"/>
    </location>
</feature>
<name>A0A7S3Z7Z3_9EUKA</name>
<gene>
    <name evidence="2" type="ORF">LGLO00237_LOCUS26506</name>
</gene>
<dbReference type="EMBL" id="HBIV01037166">
    <property type="protein sequence ID" value="CAE0674732.1"/>
    <property type="molecule type" value="Transcribed_RNA"/>
</dbReference>
<accession>A0A7S3Z7Z3</accession>
<feature type="compositionally biased region" description="Basic residues" evidence="1">
    <location>
        <begin position="226"/>
        <end position="240"/>
    </location>
</feature>
<proteinExistence type="predicted"/>
<feature type="region of interest" description="Disordered" evidence="1">
    <location>
        <begin position="55"/>
        <end position="82"/>
    </location>
</feature>
<feature type="region of interest" description="Disordered" evidence="1">
    <location>
        <begin position="189"/>
        <end position="240"/>
    </location>
</feature>
<dbReference type="AlphaFoldDB" id="A0A7S3Z7Z3"/>
<feature type="compositionally biased region" description="Basic and acidic residues" evidence="1">
    <location>
        <begin position="66"/>
        <end position="77"/>
    </location>
</feature>
<reference evidence="2" key="1">
    <citation type="submission" date="2021-01" db="EMBL/GenBank/DDBJ databases">
        <authorList>
            <person name="Corre E."/>
            <person name="Pelletier E."/>
            <person name="Niang G."/>
            <person name="Scheremetjew M."/>
            <person name="Finn R."/>
            <person name="Kale V."/>
            <person name="Holt S."/>
            <person name="Cochrane G."/>
            <person name="Meng A."/>
            <person name="Brown T."/>
            <person name="Cohen L."/>
        </authorList>
    </citation>
    <scope>NUCLEOTIDE SEQUENCE</scope>
    <source>
        <strain evidence="2">CCCM811</strain>
    </source>
</reference>
<feature type="region of interest" description="Disordered" evidence="1">
    <location>
        <begin position="1"/>
        <end position="39"/>
    </location>
</feature>